<dbReference type="InterPro" id="IPR036894">
    <property type="entry name" value="YbaB-like_sf"/>
</dbReference>
<dbReference type="Pfam" id="PF02575">
    <property type="entry name" value="YbaB_DNA_bd"/>
    <property type="match status" value="1"/>
</dbReference>
<dbReference type="InterPro" id="IPR004401">
    <property type="entry name" value="YbaB/EbfC"/>
</dbReference>
<dbReference type="STRING" id="1962155.B1813_17300"/>
<evidence type="ECO:0000256" key="1">
    <source>
        <dbReference type="SAM" id="Coils"/>
    </source>
</evidence>
<evidence type="ECO:0000313" key="4">
    <source>
        <dbReference type="Proteomes" id="UP000192591"/>
    </source>
</evidence>
<proteinExistence type="predicted"/>
<comment type="caution">
    <text evidence="3">The sequence shown here is derived from an EMBL/GenBank/DDBJ whole genome shotgun (WGS) entry which is preliminary data.</text>
</comment>
<reference evidence="3 4" key="1">
    <citation type="submission" date="2017-02" db="EMBL/GenBank/DDBJ databases">
        <title>Draft genome of Saccharomonospora sp. 154.</title>
        <authorList>
            <person name="Alonso-Carmona G.S."/>
            <person name="De La Haba R."/>
            <person name="Vera-Gargallo B."/>
            <person name="Sandoval-Trujillo A.H."/>
            <person name="Ramirez-Duran N."/>
            <person name="Ventosa A."/>
        </authorList>
    </citation>
    <scope>NUCLEOTIDE SEQUENCE [LARGE SCALE GENOMIC DNA]</scope>
    <source>
        <strain evidence="3 4">LRS4.154</strain>
    </source>
</reference>
<evidence type="ECO:0008006" key="5">
    <source>
        <dbReference type="Google" id="ProtNLM"/>
    </source>
</evidence>
<organism evidence="3 4">
    <name type="scientific">Saccharomonospora piscinae</name>
    <dbReference type="NCBI Taxonomy" id="687388"/>
    <lineage>
        <taxon>Bacteria</taxon>
        <taxon>Bacillati</taxon>
        <taxon>Actinomycetota</taxon>
        <taxon>Actinomycetes</taxon>
        <taxon>Pseudonocardiales</taxon>
        <taxon>Pseudonocardiaceae</taxon>
        <taxon>Saccharomonospora</taxon>
    </lineage>
</organism>
<evidence type="ECO:0000313" key="3">
    <source>
        <dbReference type="EMBL" id="OQO90196.1"/>
    </source>
</evidence>
<feature type="region of interest" description="Disordered" evidence="2">
    <location>
        <begin position="97"/>
        <end position="150"/>
    </location>
</feature>
<dbReference type="EMBL" id="MWIH01000007">
    <property type="protein sequence ID" value="OQO90196.1"/>
    <property type="molecule type" value="Genomic_DNA"/>
</dbReference>
<dbReference type="AlphaFoldDB" id="A0A1V8ZZI4"/>
<dbReference type="SUPFAM" id="SSF82607">
    <property type="entry name" value="YbaB-like"/>
    <property type="match status" value="1"/>
</dbReference>
<accession>A0A1V8ZZI4</accession>
<sequence>MTEHRAQVAELLADYRRSRERLAATQQELGAVSGSASSADGLVTATVGARGVLTDLVIDGDAYARYRPAELAAHVVRAAREAAAEASSAAGAVLAEALGPGTDPQTVLRGSADLAPGELAARQAPDDADDPGEIFEDQNWLDDTEWSTSR</sequence>
<keyword evidence="4" id="KW-1185">Reference proteome</keyword>
<keyword evidence="1" id="KW-0175">Coiled coil</keyword>
<feature type="coiled-coil region" evidence="1">
    <location>
        <begin position="1"/>
        <end position="28"/>
    </location>
</feature>
<dbReference type="Proteomes" id="UP000192591">
    <property type="component" value="Unassembled WGS sequence"/>
</dbReference>
<dbReference type="Gene3D" id="3.30.1310.10">
    <property type="entry name" value="Nucleoid-associated protein YbaB-like domain"/>
    <property type="match status" value="1"/>
</dbReference>
<name>A0A1V8ZZI4_SACPI</name>
<dbReference type="GO" id="GO:0003677">
    <property type="term" value="F:DNA binding"/>
    <property type="evidence" value="ECO:0007669"/>
    <property type="project" value="InterPro"/>
</dbReference>
<protein>
    <recommendedName>
        <fullName evidence="5">YbaB/EbfC DNA-binding family protein</fullName>
    </recommendedName>
</protein>
<feature type="compositionally biased region" description="Acidic residues" evidence="2">
    <location>
        <begin position="126"/>
        <end position="150"/>
    </location>
</feature>
<dbReference type="RefSeq" id="WP_081193638.1">
    <property type="nucleotide sequence ID" value="NZ_MWIH01000007.1"/>
</dbReference>
<gene>
    <name evidence="3" type="ORF">B1813_17300</name>
</gene>
<evidence type="ECO:0000256" key="2">
    <source>
        <dbReference type="SAM" id="MobiDB-lite"/>
    </source>
</evidence>